<keyword evidence="1" id="KW-0560">Oxidoreductase</keyword>
<sequence>MIARIWRGTVRLENAEAYAAYIDGTGIAEYRRTPGNRLALMLRRDHGDRTEFITFTLWDSWESIRAFAGPDPEKAVYYPKDDAYLLDRAETVEHYEVTSASGLPVL</sequence>
<keyword evidence="2" id="KW-1185">Reference proteome</keyword>
<dbReference type="Proteomes" id="UP001501237">
    <property type="component" value="Unassembled WGS sequence"/>
</dbReference>
<dbReference type="EMBL" id="BAAAUV010000005">
    <property type="protein sequence ID" value="GAA3207183.1"/>
    <property type="molecule type" value="Genomic_DNA"/>
</dbReference>
<comment type="caution">
    <text evidence="1">The sequence shown here is derived from an EMBL/GenBank/DDBJ whole genome shotgun (WGS) entry which is preliminary data.</text>
</comment>
<proteinExistence type="predicted"/>
<evidence type="ECO:0000313" key="1">
    <source>
        <dbReference type="EMBL" id="GAA3207183.1"/>
    </source>
</evidence>
<evidence type="ECO:0000313" key="2">
    <source>
        <dbReference type="Proteomes" id="UP001501237"/>
    </source>
</evidence>
<dbReference type="GO" id="GO:0004497">
    <property type="term" value="F:monooxygenase activity"/>
    <property type="evidence" value="ECO:0007669"/>
    <property type="project" value="UniProtKB-KW"/>
</dbReference>
<dbReference type="SUPFAM" id="SSF54909">
    <property type="entry name" value="Dimeric alpha+beta barrel"/>
    <property type="match status" value="1"/>
</dbReference>
<protein>
    <submittedName>
        <fullName evidence="1">Antibiotic biosynthesis monooxygenase</fullName>
    </submittedName>
</protein>
<organism evidence="1 2">
    <name type="scientific">Actinocorallia longicatena</name>
    <dbReference type="NCBI Taxonomy" id="111803"/>
    <lineage>
        <taxon>Bacteria</taxon>
        <taxon>Bacillati</taxon>
        <taxon>Actinomycetota</taxon>
        <taxon>Actinomycetes</taxon>
        <taxon>Streptosporangiales</taxon>
        <taxon>Thermomonosporaceae</taxon>
        <taxon>Actinocorallia</taxon>
    </lineage>
</organism>
<dbReference type="RefSeq" id="WP_344826040.1">
    <property type="nucleotide sequence ID" value="NZ_BAAAUV010000005.1"/>
</dbReference>
<name>A0ABP6QA08_9ACTN</name>
<dbReference type="InterPro" id="IPR011008">
    <property type="entry name" value="Dimeric_a/b-barrel"/>
</dbReference>
<keyword evidence="1" id="KW-0503">Monooxygenase</keyword>
<gene>
    <name evidence="1" type="ORF">GCM10010468_23170</name>
</gene>
<reference evidence="2" key="1">
    <citation type="journal article" date="2019" name="Int. J. Syst. Evol. Microbiol.">
        <title>The Global Catalogue of Microorganisms (GCM) 10K type strain sequencing project: providing services to taxonomists for standard genome sequencing and annotation.</title>
        <authorList>
            <consortium name="The Broad Institute Genomics Platform"/>
            <consortium name="The Broad Institute Genome Sequencing Center for Infectious Disease"/>
            <person name="Wu L."/>
            <person name="Ma J."/>
        </authorList>
    </citation>
    <scope>NUCLEOTIDE SEQUENCE [LARGE SCALE GENOMIC DNA]</scope>
    <source>
        <strain evidence="2">JCM 9377</strain>
    </source>
</reference>
<accession>A0ABP6QA08</accession>